<sequence>MFQSDPIERRFGWYRRLSGDIYYISVR</sequence>
<dbReference type="AlphaFoldDB" id="A0A0K2U559"/>
<name>A0A0K2U559_LEPSM</name>
<protein>
    <submittedName>
        <fullName evidence="1">Craniofacial development protein 2like [Aplysia californica]</fullName>
    </submittedName>
</protein>
<proteinExistence type="predicted"/>
<organism evidence="1">
    <name type="scientific">Lepeophtheirus salmonis</name>
    <name type="common">Salmon louse</name>
    <name type="synonym">Caligus salmonis</name>
    <dbReference type="NCBI Taxonomy" id="72036"/>
    <lineage>
        <taxon>Eukaryota</taxon>
        <taxon>Metazoa</taxon>
        <taxon>Ecdysozoa</taxon>
        <taxon>Arthropoda</taxon>
        <taxon>Crustacea</taxon>
        <taxon>Multicrustacea</taxon>
        <taxon>Hexanauplia</taxon>
        <taxon>Copepoda</taxon>
        <taxon>Siphonostomatoida</taxon>
        <taxon>Caligidae</taxon>
        <taxon>Lepeophtheirus</taxon>
    </lineage>
</organism>
<reference evidence="1" key="1">
    <citation type="submission" date="2014-05" db="EMBL/GenBank/DDBJ databases">
        <authorList>
            <person name="Chronopoulou M."/>
        </authorList>
    </citation>
    <scope>NUCLEOTIDE SEQUENCE</scope>
    <source>
        <tissue evidence="1">Whole organism</tissue>
    </source>
</reference>
<accession>A0A0K2U559</accession>
<evidence type="ECO:0000313" key="1">
    <source>
        <dbReference type="EMBL" id="CDW33082.1"/>
    </source>
</evidence>
<dbReference type="EMBL" id="HACA01015721">
    <property type="protein sequence ID" value="CDW33082.1"/>
    <property type="molecule type" value="Transcribed_RNA"/>
</dbReference>